<evidence type="ECO:0000313" key="2">
    <source>
        <dbReference type="Proteomes" id="UP000233556"/>
    </source>
</evidence>
<protein>
    <submittedName>
        <fullName evidence="1">Uncharacterized protein</fullName>
    </submittedName>
</protein>
<gene>
    <name evidence="1" type="ORF">llap_11849</name>
</gene>
<sequence length="161" mass="18413">MMDEVKSIELKDPSQVNRTVIRNSKLHFLVSPNFDLSKFYQLNQLFGAKSIKIPNKTDPRMDPEGTPLVTFLQLWDRDDLLAYIKICSGKVKFCQKIPNHLMQCFRPKQVWFSLSLEAKEVLYENMSPSLGKPVLGGIHHMAHGLDLEQDSLSLTRPSLSL</sequence>
<dbReference type="AlphaFoldDB" id="A0A2I0TVJ8"/>
<reference evidence="2" key="2">
    <citation type="submission" date="2017-12" db="EMBL/GenBank/DDBJ databases">
        <title>Genome sequence of the Bar-tailed Godwit (Limosa lapponica baueri).</title>
        <authorList>
            <person name="Lima N.C.B."/>
            <person name="Parody-Merino A.M."/>
            <person name="Battley P.F."/>
            <person name="Fidler A.E."/>
            <person name="Prosdocimi F."/>
        </authorList>
    </citation>
    <scope>NUCLEOTIDE SEQUENCE [LARGE SCALE GENOMIC DNA]</scope>
</reference>
<evidence type="ECO:0000313" key="1">
    <source>
        <dbReference type="EMBL" id="PKU37850.1"/>
    </source>
</evidence>
<name>A0A2I0TVJ8_LIMLA</name>
<proteinExistence type="predicted"/>
<keyword evidence="2" id="KW-1185">Reference proteome</keyword>
<dbReference type="Proteomes" id="UP000233556">
    <property type="component" value="Unassembled WGS sequence"/>
</dbReference>
<organism evidence="1 2">
    <name type="scientific">Limosa lapponica baueri</name>
    <dbReference type="NCBI Taxonomy" id="1758121"/>
    <lineage>
        <taxon>Eukaryota</taxon>
        <taxon>Metazoa</taxon>
        <taxon>Chordata</taxon>
        <taxon>Craniata</taxon>
        <taxon>Vertebrata</taxon>
        <taxon>Euteleostomi</taxon>
        <taxon>Archelosauria</taxon>
        <taxon>Archosauria</taxon>
        <taxon>Dinosauria</taxon>
        <taxon>Saurischia</taxon>
        <taxon>Theropoda</taxon>
        <taxon>Coelurosauria</taxon>
        <taxon>Aves</taxon>
        <taxon>Neognathae</taxon>
        <taxon>Neoaves</taxon>
        <taxon>Charadriiformes</taxon>
        <taxon>Scolopacidae</taxon>
        <taxon>Limosa</taxon>
    </lineage>
</organism>
<reference evidence="2" key="1">
    <citation type="submission" date="2017-11" db="EMBL/GenBank/DDBJ databases">
        <authorList>
            <person name="Lima N.C."/>
            <person name="Parody-Merino A.M."/>
            <person name="Battley P.F."/>
            <person name="Fidler A.E."/>
            <person name="Prosdocimi F."/>
        </authorList>
    </citation>
    <scope>NUCLEOTIDE SEQUENCE [LARGE SCALE GENOMIC DNA]</scope>
</reference>
<accession>A0A2I0TVJ8</accession>
<dbReference type="EMBL" id="KZ506951">
    <property type="protein sequence ID" value="PKU37850.1"/>
    <property type="molecule type" value="Genomic_DNA"/>
</dbReference>